<proteinExistence type="predicted"/>
<evidence type="ECO:0000259" key="3">
    <source>
        <dbReference type="Pfam" id="PF20059"/>
    </source>
</evidence>
<dbReference type="EMBL" id="LDRC01000022">
    <property type="protein sequence ID" value="KTR52853.1"/>
    <property type="molecule type" value="Genomic_DNA"/>
</dbReference>
<feature type="compositionally biased region" description="Basic and acidic residues" evidence="1">
    <location>
        <begin position="74"/>
        <end position="83"/>
    </location>
</feature>
<keyword evidence="2" id="KW-0472">Membrane</keyword>
<evidence type="ECO:0000256" key="2">
    <source>
        <dbReference type="SAM" id="Phobius"/>
    </source>
</evidence>
<evidence type="ECO:0000313" key="4">
    <source>
        <dbReference type="EMBL" id="KTR42243.1"/>
    </source>
</evidence>
<feature type="transmembrane region" description="Helical" evidence="2">
    <location>
        <begin position="7"/>
        <end position="25"/>
    </location>
</feature>
<dbReference type="PATRIC" id="fig|465820.3.peg.56"/>
<evidence type="ECO:0000256" key="1">
    <source>
        <dbReference type="SAM" id="MobiDB-lite"/>
    </source>
</evidence>
<protein>
    <recommendedName>
        <fullName evidence="3">DUF6458 domain-containing protein</fullName>
    </recommendedName>
</protein>
<keyword evidence="2" id="KW-1133">Transmembrane helix</keyword>
<evidence type="ECO:0000313" key="6">
    <source>
        <dbReference type="Proteomes" id="UP000072763"/>
    </source>
</evidence>
<organism evidence="5 6">
    <name type="scientific">Curtobacterium oceanosedimentum</name>
    <dbReference type="NCBI Taxonomy" id="465820"/>
    <lineage>
        <taxon>Bacteria</taxon>
        <taxon>Bacillati</taxon>
        <taxon>Actinomycetota</taxon>
        <taxon>Actinomycetes</taxon>
        <taxon>Micrococcales</taxon>
        <taxon>Microbacteriaceae</taxon>
        <taxon>Curtobacterium</taxon>
    </lineage>
</organism>
<accession>A0A147DSI5</accession>
<feature type="region of interest" description="Disordered" evidence="1">
    <location>
        <begin position="55"/>
        <end position="83"/>
    </location>
</feature>
<reference evidence="6 7" key="1">
    <citation type="journal article" date="2016" name="Front. Microbiol.">
        <title>Genomic Resource of Rice Seed Associated Bacteria.</title>
        <authorList>
            <person name="Midha S."/>
            <person name="Bansal K."/>
            <person name="Sharma S."/>
            <person name="Kumar N."/>
            <person name="Patil P.P."/>
            <person name="Chaudhry V."/>
            <person name="Patil P.B."/>
        </authorList>
    </citation>
    <scope>NUCLEOTIDE SEQUENCE [LARGE SCALE GENOMIC DNA]</scope>
    <source>
        <strain evidence="4 7">NS263</strain>
        <strain evidence="5 6">NS359</strain>
    </source>
</reference>
<dbReference type="OrthoDB" id="4775046at2"/>
<name>A0A147DSI5_9MICO</name>
<gene>
    <name evidence="4" type="ORF">NS263_02450</name>
    <name evidence="5" type="ORF">NS359_05090</name>
</gene>
<dbReference type="AlphaFoldDB" id="A0A147DSI5"/>
<dbReference type="RefSeq" id="WP_058727711.1">
    <property type="nucleotide sequence ID" value="NZ_LDRB01000010.1"/>
</dbReference>
<dbReference type="Proteomes" id="UP000078335">
    <property type="component" value="Unassembled WGS sequence"/>
</dbReference>
<dbReference type="InterPro" id="IPR045597">
    <property type="entry name" value="DUF6458"/>
</dbReference>
<dbReference type="Pfam" id="PF20059">
    <property type="entry name" value="DUF6458"/>
    <property type="match status" value="1"/>
</dbReference>
<evidence type="ECO:0000313" key="5">
    <source>
        <dbReference type="EMBL" id="KTR52853.1"/>
    </source>
</evidence>
<evidence type="ECO:0000313" key="7">
    <source>
        <dbReference type="Proteomes" id="UP000078335"/>
    </source>
</evidence>
<dbReference type="Proteomes" id="UP000072763">
    <property type="component" value="Unassembled WGS sequence"/>
</dbReference>
<dbReference type="STRING" id="465820.NS263_02450"/>
<dbReference type="EMBL" id="LDRB01000010">
    <property type="protein sequence ID" value="KTR42243.1"/>
    <property type="molecule type" value="Genomic_DNA"/>
</dbReference>
<comment type="caution">
    <text evidence="5">The sequence shown here is derived from an EMBL/GenBank/DDBJ whole genome shotgun (WGS) entry which is preliminary data.</text>
</comment>
<keyword evidence="2" id="KW-0812">Transmembrane</keyword>
<sequence>MRIGSSIALIVIGAIIAFAVDYQVAGIDLRLIGYILMAAGVVLLIISLAVGFGGRRTTTTTRSGIDPASGEQITRQDRRDGTY</sequence>
<keyword evidence="7" id="KW-1185">Reference proteome</keyword>
<feature type="domain" description="DUF6458" evidence="3">
    <location>
        <begin position="3"/>
        <end position="66"/>
    </location>
</feature>
<feature type="transmembrane region" description="Helical" evidence="2">
    <location>
        <begin position="31"/>
        <end position="52"/>
    </location>
</feature>